<keyword evidence="2" id="KW-0560">Oxidoreductase</keyword>
<dbReference type="PANTHER" id="PTHR24320">
    <property type="entry name" value="RETINOL DEHYDROGENASE"/>
    <property type="match status" value="1"/>
</dbReference>
<evidence type="ECO:0000313" key="4">
    <source>
        <dbReference type="EMBL" id="MDT0261491.1"/>
    </source>
</evidence>
<dbReference type="SUPFAM" id="SSF51735">
    <property type="entry name" value="NAD(P)-binding Rossmann-fold domains"/>
    <property type="match status" value="1"/>
</dbReference>
<name>A0ABU2J926_9ACTN</name>
<comment type="caution">
    <text evidence="4">The sequence shown here is derived from an EMBL/GenBank/DDBJ whole genome shotgun (WGS) entry which is preliminary data.</text>
</comment>
<proteinExistence type="inferred from homology"/>
<organism evidence="4 5">
    <name type="scientific">Jatrophihabitans lederbergiae</name>
    <dbReference type="NCBI Taxonomy" id="3075547"/>
    <lineage>
        <taxon>Bacteria</taxon>
        <taxon>Bacillati</taxon>
        <taxon>Actinomycetota</taxon>
        <taxon>Actinomycetes</taxon>
        <taxon>Jatrophihabitantales</taxon>
        <taxon>Jatrophihabitantaceae</taxon>
        <taxon>Jatrophihabitans</taxon>
    </lineage>
</organism>
<evidence type="ECO:0000256" key="1">
    <source>
        <dbReference type="ARBA" id="ARBA00006484"/>
    </source>
</evidence>
<dbReference type="EMBL" id="JAVREH010000008">
    <property type="protein sequence ID" value="MDT0261491.1"/>
    <property type="molecule type" value="Genomic_DNA"/>
</dbReference>
<evidence type="ECO:0000313" key="5">
    <source>
        <dbReference type="Proteomes" id="UP001183176"/>
    </source>
</evidence>
<dbReference type="Gene3D" id="3.40.50.720">
    <property type="entry name" value="NAD(P)-binding Rossmann-like Domain"/>
    <property type="match status" value="1"/>
</dbReference>
<dbReference type="Pfam" id="PF00106">
    <property type="entry name" value="adh_short"/>
    <property type="match status" value="1"/>
</dbReference>
<accession>A0ABU2J926</accession>
<sequence length="313" mass="33207">MRDQQRPLGSGFTAASTADDVLAGVDLAGVNAIVTGGHSGIGLAATRPLARAGASVTVPARNPDRAAQNLSGINRVEVHRMDLLDPDTINAFADAWNTTSRPLHILVNNAAVPTPDSVVRDSRGFEVQFATSHLGHFQLTLALHDALRAAHGARVVNVSSGAHRFAGIRWDDPNFTKTYDPGLSYAQAKTANVLFAFARWTRRTTTRRSPGSRVPPCTTCSSAPAAWANSCGSDCALVGSKLGIVARRARPMAGALPQHRTARPMPLDSHGRGTTPLRRASNSRSKRARWSSITALGASSAMRRRAVSTITVP</sequence>
<evidence type="ECO:0000256" key="2">
    <source>
        <dbReference type="ARBA" id="ARBA00023002"/>
    </source>
</evidence>
<gene>
    <name evidence="4" type="ORF">RM423_08805</name>
</gene>
<reference evidence="5" key="1">
    <citation type="submission" date="2023-07" db="EMBL/GenBank/DDBJ databases">
        <title>30 novel species of actinomycetes from the DSMZ collection.</title>
        <authorList>
            <person name="Nouioui I."/>
        </authorList>
    </citation>
    <scope>NUCLEOTIDE SEQUENCE [LARGE SCALE GENOMIC DNA]</scope>
    <source>
        <strain evidence="5">DSM 44399</strain>
    </source>
</reference>
<dbReference type="PANTHER" id="PTHR24320:SF148">
    <property type="entry name" value="NAD(P)-BINDING ROSSMANN-FOLD SUPERFAMILY PROTEIN"/>
    <property type="match status" value="1"/>
</dbReference>
<dbReference type="InterPro" id="IPR036291">
    <property type="entry name" value="NAD(P)-bd_dom_sf"/>
</dbReference>
<comment type="similarity">
    <text evidence="1">Belongs to the short-chain dehydrogenases/reductases (SDR) family.</text>
</comment>
<protein>
    <submittedName>
        <fullName evidence="4">SDR family NAD(P)-dependent oxidoreductase</fullName>
    </submittedName>
</protein>
<dbReference type="Proteomes" id="UP001183176">
    <property type="component" value="Unassembled WGS sequence"/>
</dbReference>
<dbReference type="InterPro" id="IPR002347">
    <property type="entry name" value="SDR_fam"/>
</dbReference>
<feature type="region of interest" description="Disordered" evidence="3">
    <location>
        <begin position="255"/>
        <end position="287"/>
    </location>
</feature>
<dbReference type="PRINTS" id="PR00081">
    <property type="entry name" value="GDHRDH"/>
</dbReference>
<keyword evidence="5" id="KW-1185">Reference proteome</keyword>
<evidence type="ECO:0000256" key="3">
    <source>
        <dbReference type="SAM" id="MobiDB-lite"/>
    </source>
</evidence>